<reference evidence="1" key="2">
    <citation type="submission" date="2022-01" db="EMBL/GenBank/DDBJ databases">
        <authorList>
            <person name="Yamashiro T."/>
            <person name="Shiraishi A."/>
            <person name="Satake H."/>
            <person name="Nakayama K."/>
        </authorList>
    </citation>
    <scope>NUCLEOTIDE SEQUENCE</scope>
</reference>
<proteinExistence type="predicted"/>
<reference evidence="1" key="1">
    <citation type="journal article" date="2022" name="Int. J. Mol. Sci.">
        <title>Draft Genome of Tanacetum Coccineum: Genomic Comparison of Closely Related Tanacetum-Family Plants.</title>
        <authorList>
            <person name="Yamashiro T."/>
            <person name="Shiraishi A."/>
            <person name="Nakayama K."/>
            <person name="Satake H."/>
        </authorList>
    </citation>
    <scope>NUCLEOTIDE SEQUENCE</scope>
</reference>
<accession>A0ABQ5H4D9</accession>
<evidence type="ECO:0000313" key="1">
    <source>
        <dbReference type="EMBL" id="GJT82391.1"/>
    </source>
</evidence>
<organism evidence="1 2">
    <name type="scientific">Tanacetum coccineum</name>
    <dbReference type="NCBI Taxonomy" id="301880"/>
    <lineage>
        <taxon>Eukaryota</taxon>
        <taxon>Viridiplantae</taxon>
        <taxon>Streptophyta</taxon>
        <taxon>Embryophyta</taxon>
        <taxon>Tracheophyta</taxon>
        <taxon>Spermatophyta</taxon>
        <taxon>Magnoliopsida</taxon>
        <taxon>eudicotyledons</taxon>
        <taxon>Gunneridae</taxon>
        <taxon>Pentapetalae</taxon>
        <taxon>asterids</taxon>
        <taxon>campanulids</taxon>
        <taxon>Asterales</taxon>
        <taxon>Asteraceae</taxon>
        <taxon>Asteroideae</taxon>
        <taxon>Anthemideae</taxon>
        <taxon>Anthemidinae</taxon>
        <taxon>Tanacetum</taxon>
    </lineage>
</organism>
<protein>
    <submittedName>
        <fullName evidence="1">Uncharacterized protein</fullName>
    </submittedName>
</protein>
<name>A0ABQ5H4D9_9ASTR</name>
<evidence type="ECO:0000313" key="2">
    <source>
        <dbReference type="Proteomes" id="UP001151760"/>
    </source>
</evidence>
<keyword evidence="2" id="KW-1185">Reference proteome</keyword>
<dbReference type="EMBL" id="BQNB010019163">
    <property type="protein sequence ID" value="GJT82391.1"/>
    <property type="molecule type" value="Genomic_DNA"/>
</dbReference>
<gene>
    <name evidence="1" type="ORF">Tco_1056733</name>
</gene>
<sequence>MAITYAIFEGENSESNVINTIRKGNLLLDLQKLQKNPIFCISVDIRRTPTFLCKTEVYSFQVNEHWLTLSADLLQKALNVNPEIWIHIRTTRKLLVVEVEGKGSATDVQATKSLLELHKPKKQRKLMHIPEMSFLATNYPKVHESLKHTTKEHVHLETPPAHPGTLSSNEASCRIHKWGAGCERNGCMIKRSKCENKGIVPTEMELALEYTQQGASHEVSKPGQYICCQNHKLIVTLKTTPGPRNDCKSLPSHSSSLEDNIVSFVAETISCNLCLHSLPSKGSFKDGDGVEILFSVKASTNSDIIFFFTSAQDGYKLLDDERLSLADNLKKAHDQNQNKSK</sequence>
<dbReference type="Proteomes" id="UP001151760">
    <property type="component" value="Unassembled WGS sequence"/>
</dbReference>
<comment type="caution">
    <text evidence="1">The sequence shown here is derived from an EMBL/GenBank/DDBJ whole genome shotgun (WGS) entry which is preliminary data.</text>
</comment>